<protein>
    <recommendedName>
        <fullName evidence="4">Ketoreductase domain-containing protein</fullName>
    </recommendedName>
</protein>
<evidence type="ECO:0000259" key="4">
    <source>
        <dbReference type="SMART" id="SM00822"/>
    </source>
</evidence>
<dbReference type="OrthoDB" id="4449798at2"/>
<dbReference type="PRINTS" id="PR00081">
    <property type="entry name" value="GDHRDH"/>
</dbReference>
<dbReference type="InterPro" id="IPR002347">
    <property type="entry name" value="SDR_fam"/>
</dbReference>
<sequence length="315" mass="33677">MCRQLPGRIAGCDTPGKPGSRLGGVSEWDIADIPDQSGRTFIVTGANGGLGEVTARALAGAGARVIMACRNEVKARAVADSIGERAQVRRLDLADLDSVREFADAVGPADVLINNAGVMALPLTHTAQGFEMQFGTNHLGHFALTGLLLDKISDRIVTVSSGAHLIGRINLADPNWEHRRYNRWQAYGQAKLANLMFARELQRRLTLHGSDKLSVSAHPGYAATDLMFHTDSLVHLIMPLGNRILAQSAEMGALPSLYAATADVEPGGFYGPNRLGGMRGHPGPSGSSAASKDEVTARRLWDLSEQLTKVTYNFG</sequence>
<dbReference type="PANTHER" id="PTHR24320:SF148">
    <property type="entry name" value="NAD(P)-BINDING ROSSMANN-FOLD SUPERFAMILY PROTEIN"/>
    <property type="match status" value="1"/>
</dbReference>
<dbReference type="Pfam" id="PF00106">
    <property type="entry name" value="adh_short"/>
    <property type="match status" value="1"/>
</dbReference>
<evidence type="ECO:0000256" key="1">
    <source>
        <dbReference type="ARBA" id="ARBA00006484"/>
    </source>
</evidence>
<gene>
    <name evidence="5" type="ORF">NRB20_24080</name>
</gene>
<accession>A0A7K0D0R9</accession>
<dbReference type="SUPFAM" id="SSF51735">
    <property type="entry name" value="NAD(P)-binding Rossmann-fold domains"/>
    <property type="match status" value="1"/>
</dbReference>
<dbReference type="InterPro" id="IPR036291">
    <property type="entry name" value="NAD(P)-bd_dom_sf"/>
</dbReference>
<reference evidence="5 6" key="1">
    <citation type="submission" date="2019-10" db="EMBL/GenBank/DDBJ databases">
        <title>Nocardia macrotermitis sp. nov. and Nocardia aurantia sp. nov., isolated from the gut of fungus growing-termite Macrotermes natalensis.</title>
        <authorList>
            <person name="Benndorf R."/>
            <person name="Schwitalla J."/>
            <person name="Martin K."/>
            <person name="De Beer W."/>
            <person name="Kaster A.-K."/>
            <person name="Vollmers J."/>
            <person name="Poulsen M."/>
            <person name="Beemelmanns C."/>
        </authorList>
    </citation>
    <scope>NUCLEOTIDE SEQUENCE [LARGE SCALE GENOMIC DNA]</scope>
    <source>
        <strain evidence="5 6">RB20</strain>
    </source>
</reference>
<dbReference type="InterPro" id="IPR057326">
    <property type="entry name" value="KR_dom"/>
</dbReference>
<dbReference type="CDD" id="cd05327">
    <property type="entry name" value="retinol-DH_like_SDR_c_like"/>
    <property type="match status" value="1"/>
</dbReference>
<dbReference type="EMBL" id="WEGK01000004">
    <property type="protein sequence ID" value="MQY19323.1"/>
    <property type="molecule type" value="Genomic_DNA"/>
</dbReference>
<dbReference type="Proteomes" id="UP000438448">
    <property type="component" value="Unassembled WGS sequence"/>
</dbReference>
<comment type="caution">
    <text evidence="5">The sequence shown here is derived from an EMBL/GenBank/DDBJ whole genome shotgun (WGS) entry which is preliminary data.</text>
</comment>
<dbReference type="PANTHER" id="PTHR24320">
    <property type="entry name" value="RETINOL DEHYDROGENASE"/>
    <property type="match status" value="1"/>
</dbReference>
<dbReference type="GO" id="GO:0016491">
    <property type="term" value="F:oxidoreductase activity"/>
    <property type="evidence" value="ECO:0007669"/>
    <property type="project" value="UniProtKB-KW"/>
</dbReference>
<proteinExistence type="inferred from homology"/>
<organism evidence="5 6">
    <name type="scientific">Nocardia macrotermitis</name>
    <dbReference type="NCBI Taxonomy" id="2585198"/>
    <lineage>
        <taxon>Bacteria</taxon>
        <taxon>Bacillati</taxon>
        <taxon>Actinomycetota</taxon>
        <taxon>Actinomycetes</taxon>
        <taxon>Mycobacteriales</taxon>
        <taxon>Nocardiaceae</taxon>
        <taxon>Nocardia</taxon>
    </lineage>
</organism>
<feature type="region of interest" description="Disordered" evidence="3">
    <location>
        <begin position="274"/>
        <end position="293"/>
    </location>
</feature>
<evidence type="ECO:0000313" key="6">
    <source>
        <dbReference type="Proteomes" id="UP000438448"/>
    </source>
</evidence>
<keyword evidence="6" id="KW-1185">Reference proteome</keyword>
<feature type="domain" description="Ketoreductase" evidence="4">
    <location>
        <begin position="39"/>
        <end position="179"/>
    </location>
</feature>
<keyword evidence="2" id="KW-0560">Oxidoreductase</keyword>
<dbReference type="SMART" id="SM00822">
    <property type="entry name" value="PKS_KR"/>
    <property type="match status" value="1"/>
</dbReference>
<dbReference type="Gene3D" id="3.40.50.720">
    <property type="entry name" value="NAD(P)-binding Rossmann-like Domain"/>
    <property type="match status" value="1"/>
</dbReference>
<dbReference type="NCBIfam" id="NF004846">
    <property type="entry name" value="PRK06197.1"/>
    <property type="match status" value="1"/>
</dbReference>
<evidence type="ECO:0000256" key="2">
    <source>
        <dbReference type="ARBA" id="ARBA00023002"/>
    </source>
</evidence>
<comment type="similarity">
    <text evidence="1">Belongs to the short-chain dehydrogenases/reductases (SDR) family.</text>
</comment>
<name>A0A7K0D0R9_9NOCA</name>
<evidence type="ECO:0000313" key="5">
    <source>
        <dbReference type="EMBL" id="MQY19323.1"/>
    </source>
</evidence>
<dbReference type="AlphaFoldDB" id="A0A7K0D0R9"/>
<evidence type="ECO:0000256" key="3">
    <source>
        <dbReference type="SAM" id="MobiDB-lite"/>
    </source>
</evidence>